<sequence length="321" mass="37517">MWSIFRKNKNIKDMTYDEIISGLERNFRRLSMSEKHLTHKGFLETIEQKNNLEQEIANRLGVERKYVWGLAIEASKLKKASGSSWEQALLGALITQQDTKIKSEETTKKVNQGIENRKSFFAQLDEGQRECLTTLNSVWKDLLNYNGGGRPMGMDLHYPDHLFYQAYEHLSSRFGENKVFISASQSYIPANHFFDEYGKLGFKKGDLIGYWEKPLILTYCIPLIYDQVKRQKLHNIVDSGQKSEDEATREYRRVNVIFRSNFESEILPEVEEQHVLPIELFDRVSSWLYSLNTMDKSKLLLEEFDRPLNAKILQRIKSGEI</sequence>
<name>A0A3A1YX89_9BURK</name>
<gene>
    <name evidence="1" type="ORF">CJP73_08120</name>
</gene>
<dbReference type="EMBL" id="NQYH01000005">
    <property type="protein sequence ID" value="RIY41104.1"/>
    <property type="molecule type" value="Genomic_DNA"/>
</dbReference>
<organism evidence="1 2">
    <name type="scientific">Neopusillimonas maritima</name>
    <dbReference type="NCBI Taxonomy" id="2026239"/>
    <lineage>
        <taxon>Bacteria</taxon>
        <taxon>Pseudomonadati</taxon>
        <taxon>Pseudomonadota</taxon>
        <taxon>Betaproteobacteria</taxon>
        <taxon>Burkholderiales</taxon>
        <taxon>Alcaligenaceae</taxon>
        <taxon>Neopusillimonas</taxon>
    </lineage>
</organism>
<proteinExistence type="predicted"/>
<comment type="caution">
    <text evidence="1">The sequence shown here is derived from an EMBL/GenBank/DDBJ whole genome shotgun (WGS) entry which is preliminary data.</text>
</comment>
<dbReference type="AlphaFoldDB" id="A0A3A1YX89"/>
<reference evidence="1 2" key="1">
    <citation type="submission" date="2017-08" db="EMBL/GenBank/DDBJ databases">
        <title>Pusillimonas indicus sp. nov., a member of the family Alcaligenaceae isolated from surface seawater.</title>
        <authorList>
            <person name="Li J."/>
        </authorList>
    </citation>
    <scope>NUCLEOTIDE SEQUENCE [LARGE SCALE GENOMIC DNA]</scope>
    <source>
        <strain evidence="1 2">L52-1-41</strain>
    </source>
</reference>
<dbReference type="RefSeq" id="WP_119516105.1">
    <property type="nucleotide sequence ID" value="NZ_NQYH01000005.1"/>
</dbReference>
<accession>A0A3A1YX89</accession>
<protein>
    <submittedName>
        <fullName evidence="1">Uncharacterized protein</fullName>
    </submittedName>
</protein>
<evidence type="ECO:0000313" key="1">
    <source>
        <dbReference type="EMBL" id="RIY41104.1"/>
    </source>
</evidence>
<dbReference type="Proteomes" id="UP000266206">
    <property type="component" value="Unassembled WGS sequence"/>
</dbReference>
<evidence type="ECO:0000313" key="2">
    <source>
        <dbReference type="Proteomes" id="UP000266206"/>
    </source>
</evidence>